<dbReference type="InterPro" id="IPR052982">
    <property type="entry name" value="SRP1/TIP1-like"/>
</dbReference>
<dbReference type="RefSeq" id="XP_007679679.1">
    <property type="nucleotide sequence ID" value="XM_007681489.1"/>
</dbReference>
<dbReference type="Proteomes" id="UP000011761">
    <property type="component" value="Unassembled WGS sequence"/>
</dbReference>
<evidence type="ECO:0000256" key="2">
    <source>
        <dbReference type="SAM" id="SignalP"/>
    </source>
</evidence>
<sequence length="242" mass="24688">MFAKALLAGAFAALAAAQSTVLTFTYVPNPMTDGQPQALTYTTNDSFTPVTILLRQGLPRNLETIMTLTTTATGGQFIWTPPTSLPDGSDYALEIMQVNEVNYFGPFVIQGADPNITAYGAAPVSASTSTAMASSTLMYGGDNSTTSTTVPNNSSTWGSMSGTSTVLPRNTTMSMATLTTPSASTTAFIPSTDTASSTIATSTASSSTSAPPSMTTTNSASGLHLVGVVSLLLGVAGVAFCL</sequence>
<evidence type="ECO:0000259" key="3">
    <source>
        <dbReference type="Pfam" id="PF10342"/>
    </source>
</evidence>
<proteinExistence type="predicted"/>
<dbReference type="GeneID" id="19109087"/>
<evidence type="ECO:0000256" key="1">
    <source>
        <dbReference type="ARBA" id="ARBA00022729"/>
    </source>
</evidence>
<feature type="domain" description="Yeast cell wall synthesis Kre9/Knh1-like N-terminal" evidence="3">
    <location>
        <begin position="31"/>
        <end position="107"/>
    </location>
</feature>
<dbReference type="InterPro" id="IPR018466">
    <property type="entry name" value="Kre9/Knh1-like_N"/>
</dbReference>
<dbReference type="OrthoDB" id="5589325at2759"/>
<dbReference type="HOGENOM" id="CLU_065618_3_0_1"/>
<dbReference type="Pfam" id="PF10342">
    <property type="entry name" value="Kre9_KNH"/>
    <property type="match status" value="1"/>
</dbReference>
<keyword evidence="1 2" id="KW-0732">Signal</keyword>
<feature type="signal peptide" evidence="2">
    <location>
        <begin position="1"/>
        <end position="17"/>
    </location>
</feature>
<reference evidence="4 5" key="1">
    <citation type="journal article" date="2012" name="PLoS Pathog.">
        <title>Diverse lifestyles and strategies of plant pathogenesis encoded in the genomes of eighteen Dothideomycetes fungi.</title>
        <authorList>
            <person name="Ohm R.A."/>
            <person name="Feau N."/>
            <person name="Henrissat B."/>
            <person name="Schoch C.L."/>
            <person name="Horwitz B.A."/>
            <person name="Barry K.W."/>
            <person name="Condon B.J."/>
            <person name="Copeland A.C."/>
            <person name="Dhillon B."/>
            <person name="Glaser F."/>
            <person name="Hesse C.N."/>
            <person name="Kosti I."/>
            <person name="LaButti K."/>
            <person name="Lindquist E.A."/>
            <person name="Lucas S."/>
            <person name="Salamov A.A."/>
            <person name="Bradshaw R.E."/>
            <person name="Ciuffetti L."/>
            <person name="Hamelin R.C."/>
            <person name="Kema G.H.J."/>
            <person name="Lawrence C."/>
            <person name="Scott J.A."/>
            <person name="Spatafora J.W."/>
            <person name="Turgeon B.G."/>
            <person name="de Wit P.J.G.M."/>
            <person name="Zhong S."/>
            <person name="Goodwin S.B."/>
            <person name="Grigoriev I.V."/>
        </authorList>
    </citation>
    <scope>NUCLEOTIDE SEQUENCE [LARGE SCALE GENOMIC DNA]</scope>
    <source>
        <strain evidence="4 5">UAMH 10762</strain>
    </source>
</reference>
<protein>
    <recommendedName>
        <fullName evidence="3">Yeast cell wall synthesis Kre9/Knh1-like N-terminal domain-containing protein</fullName>
    </recommendedName>
</protein>
<feature type="chain" id="PRO_5004021552" description="Yeast cell wall synthesis Kre9/Knh1-like N-terminal domain-containing protein" evidence="2">
    <location>
        <begin position="18"/>
        <end position="242"/>
    </location>
</feature>
<organism evidence="4 5">
    <name type="scientific">Baudoinia panamericana (strain UAMH 10762)</name>
    <name type="common">Angels' share fungus</name>
    <name type="synonym">Baudoinia compniacensis (strain UAMH 10762)</name>
    <dbReference type="NCBI Taxonomy" id="717646"/>
    <lineage>
        <taxon>Eukaryota</taxon>
        <taxon>Fungi</taxon>
        <taxon>Dikarya</taxon>
        <taxon>Ascomycota</taxon>
        <taxon>Pezizomycotina</taxon>
        <taxon>Dothideomycetes</taxon>
        <taxon>Dothideomycetidae</taxon>
        <taxon>Mycosphaerellales</taxon>
        <taxon>Teratosphaeriaceae</taxon>
        <taxon>Baudoinia</taxon>
    </lineage>
</organism>
<dbReference type="eggNOG" id="ENOG502SB54">
    <property type="taxonomic scope" value="Eukaryota"/>
</dbReference>
<keyword evidence="5" id="KW-1185">Reference proteome</keyword>
<dbReference type="EMBL" id="KB445560">
    <property type="protein sequence ID" value="EMC93601.1"/>
    <property type="molecule type" value="Genomic_DNA"/>
</dbReference>
<evidence type="ECO:0000313" key="4">
    <source>
        <dbReference type="EMBL" id="EMC93601.1"/>
    </source>
</evidence>
<evidence type="ECO:0000313" key="5">
    <source>
        <dbReference type="Proteomes" id="UP000011761"/>
    </source>
</evidence>
<accession>M2MAV7</accession>
<dbReference type="OMA" id="NQTMSSA"/>
<dbReference type="AlphaFoldDB" id="M2MAV7"/>
<dbReference type="KEGG" id="bcom:BAUCODRAFT_150900"/>
<gene>
    <name evidence="4" type="ORF">BAUCODRAFT_150900</name>
</gene>
<dbReference type="PANTHER" id="PTHR40633:SF1">
    <property type="entry name" value="GPI ANCHORED SERINE-THREONINE RICH PROTEIN (AFU_ORTHOLOGUE AFUA_1G03630)"/>
    <property type="match status" value="1"/>
</dbReference>
<dbReference type="PANTHER" id="PTHR40633">
    <property type="entry name" value="MATRIX PROTEIN, PUTATIVE (AFU_ORTHOLOGUE AFUA_8G05410)-RELATED"/>
    <property type="match status" value="1"/>
</dbReference>
<name>M2MAV7_BAUPA</name>